<comment type="caution">
    <text evidence="1">The sequence shown here is derived from an EMBL/GenBank/DDBJ whole genome shotgun (WGS) entry which is preliminary data.</text>
</comment>
<keyword evidence="2" id="KW-1185">Reference proteome</keyword>
<name>A0A8H4FMY5_COLGL</name>
<dbReference type="RefSeq" id="XP_045267035.1">
    <property type="nucleotide sequence ID" value="XM_045407590.1"/>
</dbReference>
<sequence length="504" mass="57207">MSEEQMVSDGTRPEDVDCAKNISSLSLRTGLGTPALDELPPELIFMICSFLRPIRPMHEVFASRATYDFGTVYDTLQHDWRTVERLSVTNRRLRRRIADSGCLYRTIIVKGNSFWRVVSLLWSLKKNPAIGPAVRMLYMGLAFEVYPKDGSMPPPQQYHLDFVLKMATECNVQYPAALSSSTAPVPSDNLQCEWTSLLARVILANMTNIEDIGIKIISRVFRGMEPPSTSFFKGLKLPNLRSMAVRLENCSNWPLLHLGGGLLFCHDFDLVVDLSLVKNLYVEAEGLPLYMKLSRSHFSAPQFQNLTNITLNGCPVNEQELARMLDHCTLVSVFRYIMSHNSVLAIPPGIVVQALQRRHTKSLRTLCIHVFNRIWGSGEISTLASFNNLESLWIDLGSIDNSNIPHDLVVDETANGNHPSWYNPQPNHFFFTLPRTLKRTFFYGVSEWHENSVDWLISNQGWLSFPELEEIALHCAVNDRVDRVGSSFSHGASRHSYIRSSMWQ</sequence>
<dbReference type="AlphaFoldDB" id="A0A8H4FMY5"/>
<accession>A0A8H4FMY5</accession>
<reference evidence="1" key="1">
    <citation type="journal article" date="2020" name="Phytopathology">
        <title>Genome sequence and comparative analysis of Colletotrichum gloeosporioides isolated from Liriodendron leaves.</title>
        <authorList>
            <person name="Fu F.F."/>
            <person name="Hao Z."/>
            <person name="Wang P."/>
            <person name="Lu Y."/>
            <person name="Xue L.J."/>
            <person name="Wei G."/>
            <person name="Tian Y."/>
            <person name="Baishi H."/>
            <person name="Xu H."/>
            <person name="Shi J."/>
            <person name="Cheng T."/>
            <person name="Wang G."/>
            <person name="Yi Y."/>
            <person name="Chen J."/>
        </authorList>
    </citation>
    <scope>NUCLEOTIDE SEQUENCE</scope>
    <source>
        <strain evidence="1">Lc1</strain>
    </source>
</reference>
<reference evidence="1" key="2">
    <citation type="submission" date="2020-03" db="EMBL/GenBank/DDBJ databases">
        <authorList>
            <person name="Fu F.-F."/>
            <person name="Chen J."/>
        </authorList>
    </citation>
    <scope>NUCLEOTIDE SEQUENCE</scope>
    <source>
        <strain evidence="1">Lc1</strain>
    </source>
</reference>
<organism evidence="1 2">
    <name type="scientific">Colletotrichum gloeosporioides</name>
    <name type="common">Anthracnose fungus</name>
    <name type="synonym">Glomerella cingulata</name>
    <dbReference type="NCBI Taxonomy" id="474922"/>
    <lineage>
        <taxon>Eukaryota</taxon>
        <taxon>Fungi</taxon>
        <taxon>Dikarya</taxon>
        <taxon>Ascomycota</taxon>
        <taxon>Pezizomycotina</taxon>
        <taxon>Sordariomycetes</taxon>
        <taxon>Hypocreomycetidae</taxon>
        <taxon>Glomerellales</taxon>
        <taxon>Glomerellaceae</taxon>
        <taxon>Colletotrichum</taxon>
        <taxon>Colletotrichum gloeosporioides species complex</taxon>
    </lineage>
</organism>
<proteinExistence type="predicted"/>
<dbReference type="GeneID" id="69014755"/>
<gene>
    <name evidence="1" type="ORF">GCG54_00007611</name>
</gene>
<protein>
    <submittedName>
        <fullName evidence="1">Uncharacterized protein</fullName>
    </submittedName>
</protein>
<dbReference type="Proteomes" id="UP000613401">
    <property type="component" value="Unassembled WGS sequence"/>
</dbReference>
<dbReference type="EMBL" id="WVTB01000027">
    <property type="protein sequence ID" value="KAF3807876.1"/>
    <property type="molecule type" value="Genomic_DNA"/>
</dbReference>
<evidence type="ECO:0000313" key="2">
    <source>
        <dbReference type="Proteomes" id="UP000613401"/>
    </source>
</evidence>
<evidence type="ECO:0000313" key="1">
    <source>
        <dbReference type="EMBL" id="KAF3807876.1"/>
    </source>
</evidence>